<proteinExistence type="predicted"/>
<feature type="domain" description="Phage head morphogenesis" evidence="1">
    <location>
        <begin position="55"/>
        <end position="183"/>
    </location>
</feature>
<dbReference type="EMBL" id="PIQI01000009">
    <property type="protein sequence ID" value="PJZ07004.1"/>
    <property type="molecule type" value="Genomic_DNA"/>
</dbReference>
<name>A0A2M9WHI4_9GAMM</name>
<evidence type="ECO:0000259" key="1">
    <source>
        <dbReference type="Pfam" id="PF04233"/>
    </source>
</evidence>
<dbReference type="RefSeq" id="WP_100700278.1">
    <property type="nucleotide sequence ID" value="NZ_PIQI01000009.1"/>
</dbReference>
<organism evidence="2 3">
    <name type="scientific">Pantoea rodasii</name>
    <dbReference type="NCBI Taxonomy" id="1076549"/>
    <lineage>
        <taxon>Bacteria</taxon>
        <taxon>Pseudomonadati</taxon>
        <taxon>Pseudomonadota</taxon>
        <taxon>Gammaproteobacteria</taxon>
        <taxon>Enterobacterales</taxon>
        <taxon>Erwiniaceae</taxon>
        <taxon>Pantoea</taxon>
    </lineage>
</organism>
<comment type="caution">
    <text evidence="2">The sequence shown here is derived from an EMBL/GenBank/DDBJ whole genome shotgun (WGS) entry which is preliminary data.</text>
</comment>
<protein>
    <submittedName>
        <fullName evidence="2">Phage head morphogenesis protein</fullName>
    </submittedName>
</protein>
<dbReference type="InterPro" id="IPR006528">
    <property type="entry name" value="Phage_head_morphogenesis_dom"/>
</dbReference>
<dbReference type="OrthoDB" id="9813502at2"/>
<dbReference type="Pfam" id="PF04233">
    <property type="entry name" value="Phage_Mu_F"/>
    <property type="match status" value="1"/>
</dbReference>
<keyword evidence="3" id="KW-1185">Reference proteome</keyword>
<gene>
    <name evidence="2" type="ORF">PRCB_03040</name>
</gene>
<dbReference type="AlphaFoldDB" id="A0A2M9WHI4"/>
<reference evidence="2 3" key="1">
    <citation type="submission" date="2017-11" db="EMBL/GenBank/DDBJ databases">
        <title>The genome sequence of Pantoea rodasii DSM 26611.</title>
        <authorList>
            <person name="Gao J."/>
            <person name="Mao X."/>
            <person name="Sun J."/>
        </authorList>
    </citation>
    <scope>NUCLEOTIDE SEQUENCE [LARGE SCALE GENOMIC DNA]</scope>
    <source>
        <strain evidence="2 3">DSM 26611</strain>
    </source>
</reference>
<dbReference type="Proteomes" id="UP000232062">
    <property type="component" value="Unassembled WGS sequence"/>
</dbReference>
<sequence>MVDLGFAMTLKPEAAIRYFRSKGIKIAFDTRQMQDRAHATSFVVSGMLKQDVLTDVHGALAKALEDGQTAAWFKDNLIPQLTRRGWMGSGLKADADGVLEGRKLMPYRLDTIFRTNMQSAYMAGRYEKMRANVKARPYWQYVAVMDRRTRPAHAALNGRIFRWDDPIWDTLFPPNGYNCRCRVVALSQAEVDRHPVGVESSADLQVTIEQPYGNTTRPVTALKDPATGRLFTPDTGFHLNPGRDSLANLSQQLLRKGATAPPRLAALAVDEAMRSPVVRADFTRSLSSWVQNVAQDASLSGDARYAGALTPAVLDALKTPPASAVIALTADTVQAAGDLTPDWLRLPALLAAPDVVLQDGDGTLIYVIHQSNLPRMVRVMLSGDNPAITQSAPLTAQALKALQKLPVITGAGRN</sequence>
<dbReference type="NCBIfam" id="TIGR01641">
    <property type="entry name" value="phageSPP1_gp7"/>
    <property type="match status" value="1"/>
</dbReference>
<accession>A0A2M9WHI4</accession>
<dbReference type="STRING" id="1076549.HA45_23010"/>
<evidence type="ECO:0000313" key="2">
    <source>
        <dbReference type="EMBL" id="PJZ07004.1"/>
    </source>
</evidence>
<evidence type="ECO:0000313" key="3">
    <source>
        <dbReference type="Proteomes" id="UP000232062"/>
    </source>
</evidence>